<accession>A0A1R3HV08</accession>
<dbReference type="AlphaFoldDB" id="A0A1R3HV08"/>
<dbReference type="Proteomes" id="UP000188268">
    <property type="component" value="Unassembled WGS sequence"/>
</dbReference>
<comment type="caution">
    <text evidence="1">The sequence shown here is derived from an EMBL/GenBank/DDBJ whole genome shotgun (WGS) entry which is preliminary data.</text>
</comment>
<reference evidence="1 2" key="1">
    <citation type="submission" date="2013-09" db="EMBL/GenBank/DDBJ databases">
        <title>Corchorus capsularis genome sequencing.</title>
        <authorList>
            <person name="Alam M."/>
            <person name="Haque M.S."/>
            <person name="Islam M.S."/>
            <person name="Emdad E.M."/>
            <person name="Islam M.M."/>
            <person name="Ahmed B."/>
            <person name="Halim A."/>
            <person name="Hossen Q.M.M."/>
            <person name="Hossain M.Z."/>
            <person name="Ahmed R."/>
            <person name="Khan M.M."/>
            <person name="Islam R."/>
            <person name="Rashid M.M."/>
            <person name="Khan S.A."/>
            <person name="Rahman M.S."/>
            <person name="Alam M."/>
        </authorList>
    </citation>
    <scope>NUCLEOTIDE SEQUENCE [LARGE SCALE GENOMIC DNA]</scope>
    <source>
        <strain evidence="2">cv. CVL-1</strain>
        <tissue evidence="1">Whole seedling</tissue>
    </source>
</reference>
<name>A0A1R3HV08_COCAP</name>
<evidence type="ECO:0000313" key="2">
    <source>
        <dbReference type="Proteomes" id="UP000188268"/>
    </source>
</evidence>
<protein>
    <submittedName>
        <fullName evidence="1">Uncharacterized protein</fullName>
    </submittedName>
</protein>
<dbReference type="EMBL" id="AWWV01011134">
    <property type="protein sequence ID" value="OMO74162.1"/>
    <property type="molecule type" value="Genomic_DNA"/>
</dbReference>
<organism evidence="1 2">
    <name type="scientific">Corchorus capsularis</name>
    <name type="common">Jute</name>
    <dbReference type="NCBI Taxonomy" id="210143"/>
    <lineage>
        <taxon>Eukaryota</taxon>
        <taxon>Viridiplantae</taxon>
        <taxon>Streptophyta</taxon>
        <taxon>Embryophyta</taxon>
        <taxon>Tracheophyta</taxon>
        <taxon>Spermatophyta</taxon>
        <taxon>Magnoliopsida</taxon>
        <taxon>eudicotyledons</taxon>
        <taxon>Gunneridae</taxon>
        <taxon>Pentapetalae</taxon>
        <taxon>rosids</taxon>
        <taxon>malvids</taxon>
        <taxon>Malvales</taxon>
        <taxon>Malvaceae</taxon>
        <taxon>Grewioideae</taxon>
        <taxon>Apeibeae</taxon>
        <taxon>Corchorus</taxon>
    </lineage>
</organism>
<proteinExistence type="predicted"/>
<sequence>MGVGQPHRKPKASKTELLT</sequence>
<keyword evidence="2" id="KW-1185">Reference proteome</keyword>
<evidence type="ECO:0000313" key="1">
    <source>
        <dbReference type="EMBL" id="OMO74162.1"/>
    </source>
</evidence>
<gene>
    <name evidence="1" type="ORF">CCACVL1_16929</name>
</gene>